<dbReference type="PANTHER" id="PTHR31527:SF0">
    <property type="entry name" value="RE64534P"/>
    <property type="match status" value="1"/>
</dbReference>
<protein>
    <submittedName>
        <fullName evidence="2">Meiotic chromosome segregation protein</fullName>
    </submittedName>
</protein>
<reference evidence="2 3" key="1">
    <citation type="journal article" date="2013" name="BMC Genomics">
        <title>The genome and transcriptome of the pine saprophyte Ophiostoma piceae, and a comparison with the bark beetle-associated pine pathogen Grosmannia clavigera.</title>
        <authorList>
            <person name="Haridas S."/>
            <person name="Wang Y."/>
            <person name="Lim L."/>
            <person name="Massoumi Alamouti S."/>
            <person name="Jackman S."/>
            <person name="Docking R."/>
            <person name="Robertson G."/>
            <person name="Birol I."/>
            <person name="Bohlmann J."/>
            <person name="Breuil C."/>
        </authorList>
    </citation>
    <scope>NUCLEOTIDE SEQUENCE [LARGE SCALE GENOMIC DNA]</scope>
    <source>
        <strain evidence="2 3">UAMH 11346</strain>
    </source>
</reference>
<keyword evidence="3" id="KW-1185">Reference proteome</keyword>
<dbReference type="PANTHER" id="PTHR31527">
    <property type="entry name" value="RE64534P"/>
    <property type="match status" value="1"/>
</dbReference>
<dbReference type="Proteomes" id="UP000016923">
    <property type="component" value="Unassembled WGS sequence"/>
</dbReference>
<evidence type="ECO:0000313" key="3">
    <source>
        <dbReference type="Proteomes" id="UP000016923"/>
    </source>
</evidence>
<dbReference type="InterPro" id="IPR018959">
    <property type="entry name" value="DUF1989"/>
</dbReference>
<sequence>MAQPPPPAYDPIPIDKALYEGIANTGASDGQRTKVESFVIPIRSGRAWKVKAGQVCRISTPEGAQVGDLNVWNANNPRERFWAARTRQLQQSHVKVHDRLWSCLPYLRPMITVTADSLASYGVDEVGGRVHDLLGTRCDPYVDQLISGTEFDLHCHSNLVRAVMPHGLNESDVHDVLNVFQVTGFDKEGRYFMEPCPAKAGDYWEFFAEIDVLCALSACPGGDLSAWGWGESGEASDTDMLACCRPLGVDVYDLNDKDAVLASWTAPEVAAYKGFHGLKDPTV</sequence>
<dbReference type="STRING" id="1262450.S3C9J4"/>
<dbReference type="VEuPathDB" id="FungiDB:F503_01619"/>
<dbReference type="eggNOG" id="ENOG502QSJ0">
    <property type="taxonomic scope" value="Eukaryota"/>
</dbReference>
<dbReference type="OrthoDB" id="504708at2759"/>
<dbReference type="HOGENOM" id="CLU_054069_0_0_1"/>
<gene>
    <name evidence="2" type="ORF">F503_01619</name>
</gene>
<organism evidence="2 3">
    <name type="scientific">Ophiostoma piceae (strain UAMH 11346)</name>
    <name type="common">Sap stain fungus</name>
    <dbReference type="NCBI Taxonomy" id="1262450"/>
    <lineage>
        <taxon>Eukaryota</taxon>
        <taxon>Fungi</taxon>
        <taxon>Dikarya</taxon>
        <taxon>Ascomycota</taxon>
        <taxon>Pezizomycotina</taxon>
        <taxon>Sordariomycetes</taxon>
        <taxon>Sordariomycetidae</taxon>
        <taxon>Ophiostomatales</taxon>
        <taxon>Ophiostomataceae</taxon>
        <taxon>Ophiostoma</taxon>
    </lineage>
</organism>
<accession>S3C9J4</accession>
<name>S3C9J4_OPHP1</name>
<dbReference type="EMBL" id="KE148173">
    <property type="protein sequence ID" value="EPE02878.1"/>
    <property type="molecule type" value="Genomic_DNA"/>
</dbReference>
<dbReference type="AlphaFoldDB" id="S3C9J4"/>
<evidence type="ECO:0000313" key="2">
    <source>
        <dbReference type="EMBL" id="EPE02878.1"/>
    </source>
</evidence>
<feature type="domain" description="DUF1989" evidence="1">
    <location>
        <begin position="39"/>
        <end position="213"/>
    </location>
</feature>
<dbReference type="OMA" id="FMKASPV"/>
<evidence type="ECO:0000259" key="1">
    <source>
        <dbReference type="Pfam" id="PF09347"/>
    </source>
</evidence>
<proteinExistence type="predicted"/>
<dbReference type="Pfam" id="PF09347">
    <property type="entry name" value="DUF1989"/>
    <property type="match status" value="1"/>
</dbReference>